<dbReference type="EMBL" id="VSSQ01003557">
    <property type="protein sequence ID" value="MPM21271.1"/>
    <property type="molecule type" value="Genomic_DNA"/>
</dbReference>
<dbReference type="AlphaFoldDB" id="A0A644Y043"/>
<reference evidence="1" key="1">
    <citation type="submission" date="2019-08" db="EMBL/GenBank/DDBJ databases">
        <authorList>
            <person name="Kucharzyk K."/>
            <person name="Murdoch R.W."/>
            <person name="Higgins S."/>
            <person name="Loffler F."/>
        </authorList>
    </citation>
    <scope>NUCLEOTIDE SEQUENCE</scope>
</reference>
<organism evidence="1">
    <name type="scientific">bioreactor metagenome</name>
    <dbReference type="NCBI Taxonomy" id="1076179"/>
    <lineage>
        <taxon>unclassified sequences</taxon>
        <taxon>metagenomes</taxon>
        <taxon>ecological metagenomes</taxon>
    </lineage>
</organism>
<gene>
    <name evidence="1" type="ORF">SDC9_67715</name>
</gene>
<sequence>MNFRSLHTAQTFEHMNLFDLRLNETSISFCQRYIHTLFQHTSVHTSNRNTTGIRRVIQRSNKHLRSSLQLNRSRYVFNNTIKKRNNCFGRLVPVGAHPAILSRTVYGRKIKLFFSSVKAKHEVKHHFMYFVGTTIGFVYLINNNNWFQPYLQSFLEYETRLRHRTFKSVNQ</sequence>
<comment type="caution">
    <text evidence="1">The sequence shown here is derived from an EMBL/GenBank/DDBJ whole genome shotgun (WGS) entry which is preliminary data.</text>
</comment>
<accession>A0A644Y043</accession>
<name>A0A644Y043_9ZZZZ</name>
<protein>
    <submittedName>
        <fullName evidence="1">Uncharacterized protein</fullName>
    </submittedName>
</protein>
<evidence type="ECO:0000313" key="1">
    <source>
        <dbReference type="EMBL" id="MPM21271.1"/>
    </source>
</evidence>
<proteinExistence type="predicted"/>
<dbReference type="AntiFam" id="ANF00072">
    <property type="entry name" value="Shadow ORF (opposite TypA)"/>
</dbReference>